<feature type="region of interest" description="Disordered" evidence="1">
    <location>
        <begin position="249"/>
        <end position="476"/>
    </location>
</feature>
<dbReference type="HOGENOM" id="CLU_460024_0_0_1"/>
<sequence>MADPFEVRMRFTTQLQHLSASVTSSQKAAHYALKYRDMDEDLHSCILEQLERNNMNNRANIMYFIEQLCDMATKENHLDYVRMIQRDILRVVDAVAPADGSGAANVKHVRRVLQGLQSKSVLSAETVTEIDGSLKERETHPAHLDLEPVEGAEPGSKSRGTPRGQKSNGTLRVDKRQIEQRIEEDRERNKRLRESMWAVNGDDGEENGKFWDDASDTGEDDFLGAEEEIMERRQMFVTAAKGLFAKKDSDEEFSGNADCSSDPAAIQEHPDSAPTKTATMVMTTRSGRTAPVEKESSPEVNGSRVGNAKRKAESASSAKTNGESSKRRKKVSKDKQVNGDEQSKSTSEEKVAEVEKPKHFRFGSEEPAPVDEMEEVPETQQNGAQSAEDSDDDEAPEAIDNSAQLLRMKEQAQKQERARQKAELLKKEKRRQLDELHKTQAKSASKKKDIVNGTRKAEYQDDVSESTATLQGSVIHDSRRPALPALLPDEILNAAPDVRPPTPPPEDEVPEQKKPTKLRFLDKVEKAPKDIKRGGTTVRVLDGKKSTAVLAPKVSKDGRNLRQGWLNGKRASVAQVNGLRRTTGGNSGFVRSR</sequence>
<dbReference type="InterPro" id="IPR024638">
    <property type="entry name" value="Ctk3_N"/>
</dbReference>
<dbReference type="InterPro" id="IPR008942">
    <property type="entry name" value="ENTH_VHS"/>
</dbReference>
<reference evidence="4" key="1">
    <citation type="journal article" date="2014" name="Genome Announc.">
        <title>Draft genome sequence of the formaldehyde-resistant fungus Byssochlamys spectabilis No. 5 (anamorph Paecilomyces variotii No. 5) (NBRC109023).</title>
        <authorList>
            <person name="Oka T."/>
            <person name="Ekino K."/>
            <person name="Fukuda K."/>
            <person name="Nomura Y."/>
        </authorList>
    </citation>
    <scope>NUCLEOTIDE SEQUENCE [LARGE SCALE GENOMIC DNA]</scope>
    <source>
        <strain evidence="4">No. 5 / NBRC 109023</strain>
    </source>
</reference>
<feature type="compositionally biased region" description="Basic and acidic residues" evidence="1">
    <location>
        <begin position="407"/>
        <end position="438"/>
    </location>
</feature>
<comment type="caution">
    <text evidence="3">The sequence shown here is derived from an EMBL/GenBank/DDBJ whole genome shotgun (WGS) entry which is preliminary data.</text>
</comment>
<keyword evidence="3" id="KW-0418">Kinase</keyword>
<dbReference type="Gene3D" id="1.25.40.90">
    <property type="match status" value="1"/>
</dbReference>
<feature type="compositionally biased region" description="Basic and acidic residues" evidence="1">
    <location>
        <begin position="132"/>
        <end position="146"/>
    </location>
</feature>
<dbReference type="Pfam" id="PF12350">
    <property type="entry name" value="CTK3_C"/>
    <property type="match status" value="1"/>
</dbReference>
<evidence type="ECO:0000313" key="4">
    <source>
        <dbReference type="Proteomes" id="UP000018001"/>
    </source>
</evidence>
<dbReference type="eggNOG" id="ENOG502S1MK">
    <property type="taxonomic scope" value="Eukaryota"/>
</dbReference>
<feature type="compositionally biased region" description="Acidic residues" evidence="1">
    <location>
        <begin position="388"/>
        <end position="397"/>
    </location>
</feature>
<name>V5FCA5_BYSSN</name>
<feature type="region of interest" description="Disordered" evidence="1">
    <location>
        <begin position="493"/>
        <end position="513"/>
    </location>
</feature>
<proteinExistence type="predicted"/>
<organism evidence="3 4">
    <name type="scientific">Byssochlamys spectabilis (strain No. 5 / NBRC 109023)</name>
    <name type="common">Paecilomyces variotii</name>
    <dbReference type="NCBI Taxonomy" id="1356009"/>
    <lineage>
        <taxon>Eukaryota</taxon>
        <taxon>Fungi</taxon>
        <taxon>Dikarya</taxon>
        <taxon>Ascomycota</taxon>
        <taxon>Pezizomycotina</taxon>
        <taxon>Eurotiomycetes</taxon>
        <taxon>Eurotiomycetidae</taxon>
        <taxon>Eurotiales</taxon>
        <taxon>Thermoascaceae</taxon>
        <taxon>Paecilomyces</taxon>
    </lineage>
</organism>
<keyword evidence="4" id="KW-1185">Reference proteome</keyword>
<feature type="compositionally biased region" description="Acidic residues" evidence="1">
    <location>
        <begin position="368"/>
        <end position="377"/>
    </location>
</feature>
<feature type="domain" description="CID" evidence="2">
    <location>
        <begin position="3"/>
        <end position="138"/>
    </location>
</feature>
<feature type="compositionally biased region" description="Basic and acidic residues" evidence="1">
    <location>
        <begin position="333"/>
        <end position="357"/>
    </location>
</feature>
<dbReference type="FunFam" id="1.25.40.90:FF:000032">
    <property type="entry name" value="CTD kinase subunit gamma"/>
    <property type="match status" value="1"/>
</dbReference>
<dbReference type="GO" id="GO:0070692">
    <property type="term" value="C:CTDK-1 complex"/>
    <property type="evidence" value="ECO:0007669"/>
    <property type="project" value="InterPro"/>
</dbReference>
<dbReference type="GO" id="GO:0045943">
    <property type="term" value="P:positive regulation of transcription by RNA polymerase I"/>
    <property type="evidence" value="ECO:0007669"/>
    <property type="project" value="TreeGrafter"/>
</dbReference>
<dbReference type="GO" id="GO:0030515">
    <property type="term" value="F:snoRNA binding"/>
    <property type="evidence" value="ECO:0007669"/>
    <property type="project" value="InterPro"/>
</dbReference>
<feature type="compositionally biased region" description="Basic and acidic residues" evidence="1">
    <location>
        <begin position="172"/>
        <end position="190"/>
    </location>
</feature>
<dbReference type="OrthoDB" id="21266at2759"/>
<protein>
    <submittedName>
        <fullName evidence="3">CTD kinase subunit gamma</fullName>
    </submittedName>
</protein>
<dbReference type="PANTHER" id="PTHR28291">
    <property type="entry name" value="CTD KINASE SUBUNIT GAMMA"/>
    <property type="match status" value="1"/>
</dbReference>
<dbReference type="InterPro" id="IPR042326">
    <property type="entry name" value="Ctk3"/>
</dbReference>
<dbReference type="AlphaFoldDB" id="V5FCA5"/>
<evidence type="ECO:0000256" key="1">
    <source>
        <dbReference type="SAM" id="MobiDB-lite"/>
    </source>
</evidence>
<evidence type="ECO:0000259" key="2">
    <source>
        <dbReference type="PROSITE" id="PS51391"/>
    </source>
</evidence>
<dbReference type="InParanoid" id="V5FCA5"/>
<dbReference type="InterPro" id="IPR013268">
    <property type="entry name" value="UTP16"/>
</dbReference>
<evidence type="ECO:0000313" key="3">
    <source>
        <dbReference type="EMBL" id="GAD94544.1"/>
    </source>
</evidence>
<accession>V5FCA5</accession>
<dbReference type="GO" id="GO:0016301">
    <property type="term" value="F:kinase activity"/>
    <property type="evidence" value="ECO:0007669"/>
    <property type="project" value="UniProtKB-KW"/>
</dbReference>
<keyword evidence="3" id="KW-0808">Transferase</keyword>
<dbReference type="Pfam" id="PF12243">
    <property type="entry name" value="CTK3"/>
    <property type="match status" value="1"/>
</dbReference>
<feature type="compositionally biased region" description="Basic and acidic residues" evidence="1">
    <location>
        <begin position="446"/>
        <end position="459"/>
    </location>
</feature>
<dbReference type="GO" id="GO:0032786">
    <property type="term" value="P:positive regulation of DNA-templated transcription, elongation"/>
    <property type="evidence" value="ECO:0007669"/>
    <property type="project" value="InterPro"/>
</dbReference>
<dbReference type="PROSITE" id="PS51391">
    <property type="entry name" value="CID"/>
    <property type="match status" value="1"/>
</dbReference>
<dbReference type="GO" id="GO:0006364">
    <property type="term" value="P:rRNA processing"/>
    <property type="evidence" value="ECO:0007669"/>
    <property type="project" value="InterPro"/>
</dbReference>
<dbReference type="Pfam" id="PF08297">
    <property type="entry name" value="U3_snoRNA_assoc"/>
    <property type="match status" value="1"/>
</dbReference>
<dbReference type="Proteomes" id="UP000018001">
    <property type="component" value="Unassembled WGS sequence"/>
</dbReference>
<dbReference type="InterPro" id="IPR006569">
    <property type="entry name" value="CID_dom"/>
</dbReference>
<gene>
    <name evidence="3" type="ORF">PVAR5_3170</name>
</gene>
<feature type="region of interest" description="Disordered" evidence="1">
    <location>
        <begin position="132"/>
        <end position="190"/>
    </location>
</feature>
<feature type="compositionally biased region" description="Polar residues" evidence="1">
    <location>
        <begin position="274"/>
        <end position="287"/>
    </location>
</feature>
<dbReference type="EMBL" id="BAUL01000094">
    <property type="protein sequence ID" value="GAD94544.1"/>
    <property type="molecule type" value="Genomic_DNA"/>
</dbReference>
<dbReference type="InterPro" id="IPR024637">
    <property type="entry name" value="Ctk3_C"/>
</dbReference>
<dbReference type="PANTHER" id="PTHR28291:SF1">
    <property type="entry name" value="CTD KINASE SUBUNIT GAMMA"/>
    <property type="match status" value="1"/>
</dbReference>